<accession>A0ABU5KJT5</accession>
<proteinExistence type="predicted"/>
<gene>
    <name evidence="1" type="ORF">UFB30_03865</name>
</gene>
<sequence length="132" mass="15776">MNKVKNTNLLIANYQGAKSFEDFPYNDLAEFDERLLEYISHFFTDNHFLCMEKSSEVVMEVMCQFCLDDYHNGYEICQRSSMIKISIDENTEKKLSIWKEIMGIWSEFSEGYFILTVCHNCQYWFVEENPKL</sequence>
<name>A0ABU5KJT5_9BACL</name>
<dbReference type="EMBL" id="JAXQNN010000001">
    <property type="protein sequence ID" value="MDZ5711343.1"/>
    <property type="molecule type" value="Genomic_DNA"/>
</dbReference>
<evidence type="ECO:0000313" key="2">
    <source>
        <dbReference type="Proteomes" id="UP001292084"/>
    </source>
</evidence>
<comment type="caution">
    <text evidence="1">The sequence shown here is derived from an EMBL/GenBank/DDBJ whole genome shotgun (WGS) entry which is preliminary data.</text>
</comment>
<dbReference type="Proteomes" id="UP001292084">
    <property type="component" value="Unassembled WGS sequence"/>
</dbReference>
<protein>
    <submittedName>
        <fullName evidence="1">Uncharacterized protein</fullName>
    </submittedName>
</protein>
<organism evidence="1 2">
    <name type="scientific">Jeotgalibacillus haloalkalitolerans</name>
    <dbReference type="NCBI Taxonomy" id="3104292"/>
    <lineage>
        <taxon>Bacteria</taxon>
        <taxon>Bacillati</taxon>
        <taxon>Bacillota</taxon>
        <taxon>Bacilli</taxon>
        <taxon>Bacillales</taxon>
        <taxon>Caryophanaceae</taxon>
        <taxon>Jeotgalibacillus</taxon>
    </lineage>
</organism>
<dbReference type="RefSeq" id="WP_322420351.1">
    <property type="nucleotide sequence ID" value="NZ_JAXQNN010000001.1"/>
</dbReference>
<evidence type="ECO:0000313" key="1">
    <source>
        <dbReference type="EMBL" id="MDZ5711343.1"/>
    </source>
</evidence>
<reference evidence="1 2" key="1">
    <citation type="submission" date="2023-12" db="EMBL/GenBank/DDBJ databases">
        <title>Jeotgalibacillus haloalkaliphilus sp. nov., a novel salt-tolerant bacteria, isolated from the estuary of the Fenhe River into the Yellow River.</title>
        <authorList>
            <person name="Li Y."/>
        </authorList>
    </citation>
    <scope>NUCLEOTIDE SEQUENCE [LARGE SCALE GENOMIC DNA]</scope>
    <source>
        <strain evidence="1 2">HH7-29</strain>
    </source>
</reference>
<keyword evidence="2" id="KW-1185">Reference proteome</keyword>